<dbReference type="InterPro" id="IPR016177">
    <property type="entry name" value="DNA-bd_dom_sf"/>
</dbReference>
<evidence type="ECO:0000256" key="1">
    <source>
        <dbReference type="ARBA" id="ARBA00004123"/>
    </source>
</evidence>
<dbReference type="GO" id="GO:0005634">
    <property type="term" value="C:nucleus"/>
    <property type="evidence" value="ECO:0007669"/>
    <property type="project" value="UniProtKB-SubCell"/>
</dbReference>
<feature type="compositionally biased region" description="Basic residues" evidence="8">
    <location>
        <begin position="33"/>
        <end position="42"/>
    </location>
</feature>
<dbReference type="Proteomes" id="UP001055439">
    <property type="component" value="Chromosome 8"/>
</dbReference>
<evidence type="ECO:0000256" key="4">
    <source>
        <dbReference type="ARBA" id="ARBA00023159"/>
    </source>
</evidence>
<evidence type="ECO:0000313" key="10">
    <source>
        <dbReference type="EMBL" id="URE22587.1"/>
    </source>
</evidence>
<evidence type="ECO:0000256" key="5">
    <source>
        <dbReference type="ARBA" id="ARBA00023163"/>
    </source>
</evidence>
<dbReference type="GO" id="GO:0003700">
    <property type="term" value="F:DNA-binding transcription factor activity"/>
    <property type="evidence" value="ECO:0007669"/>
    <property type="project" value="InterPro"/>
</dbReference>
<keyword evidence="6" id="KW-0539">Nucleus</keyword>
<name>A0A9E7H2W3_9LILI</name>
<dbReference type="InterPro" id="IPR045277">
    <property type="entry name" value="DRE1A-I"/>
</dbReference>
<sequence>MNCDDPSSSSFSVSTSSSPSSRTCNQRQPAPSLKRKAGRKKFREMRHPVYHCVRESRGGRWVCEVREPRRKSRIWLGTFSTPEMAATGHDVTAIALRGESAQLNFPDSA</sequence>
<feature type="compositionally biased region" description="Low complexity" evidence="8">
    <location>
        <begin position="7"/>
        <end position="21"/>
    </location>
</feature>
<dbReference type="GO" id="GO:0003677">
    <property type="term" value="F:DNA binding"/>
    <property type="evidence" value="ECO:0007669"/>
    <property type="project" value="UniProtKB-KW"/>
</dbReference>
<dbReference type="PROSITE" id="PS51032">
    <property type="entry name" value="AP2_ERF"/>
    <property type="match status" value="1"/>
</dbReference>
<dbReference type="PANTHER" id="PTHR31839:SF42">
    <property type="entry name" value="DEHYDRATION-RESPONSIVE ELEMENT-BINDING PROTEIN 1F"/>
    <property type="match status" value="1"/>
</dbReference>
<evidence type="ECO:0000256" key="6">
    <source>
        <dbReference type="ARBA" id="ARBA00023242"/>
    </source>
</evidence>
<evidence type="ECO:0000256" key="8">
    <source>
        <dbReference type="SAM" id="MobiDB-lite"/>
    </source>
</evidence>
<evidence type="ECO:0000259" key="9">
    <source>
        <dbReference type="PROSITE" id="PS51032"/>
    </source>
</evidence>
<organism evidence="10 11">
    <name type="scientific">Musa troglodytarum</name>
    <name type="common">fe'i banana</name>
    <dbReference type="NCBI Taxonomy" id="320322"/>
    <lineage>
        <taxon>Eukaryota</taxon>
        <taxon>Viridiplantae</taxon>
        <taxon>Streptophyta</taxon>
        <taxon>Embryophyta</taxon>
        <taxon>Tracheophyta</taxon>
        <taxon>Spermatophyta</taxon>
        <taxon>Magnoliopsida</taxon>
        <taxon>Liliopsida</taxon>
        <taxon>Zingiberales</taxon>
        <taxon>Musaceae</taxon>
        <taxon>Musa</taxon>
    </lineage>
</organism>
<dbReference type="InterPro" id="IPR001471">
    <property type="entry name" value="AP2/ERF_dom"/>
</dbReference>
<dbReference type="PANTHER" id="PTHR31839">
    <property type="entry name" value="DEHYDRATION-RESPONSIVE ELEMENT-BINDING PROTEIN 1D"/>
    <property type="match status" value="1"/>
</dbReference>
<proteinExistence type="inferred from homology"/>
<comment type="similarity">
    <text evidence="7">Belongs to the AP2/ERF transcription factor family. ERF subfamily.</text>
</comment>
<dbReference type="CDD" id="cd00018">
    <property type="entry name" value="AP2"/>
    <property type="match status" value="1"/>
</dbReference>
<protein>
    <submittedName>
        <fullName evidence="10">AP2 ERF domain-containing transcription factor</fullName>
    </submittedName>
</protein>
<comment type="subcellular location">
    <subcellularLocation>
        <location evidence="1">Nucleus</location>
    </subcellularLocation>
</comment>
<reference evidence="10" key="1">
    <citation type="submission" date="2022-05" db="EMBL/GenBank/DDBJ databases">
        <title>The Musa troglodytarum L. genome provides insights into the mechanism of non-climacteric behaviour and enrichment of carotenoids.</title>
        <authorList>
            <person name="Wang J."/>
        </authorList>
    </citation>
    <scope>NUCLEOTIDE SEQUENCE</scope>
    <source>
        <tissue evidence="10">Leaf</tissue>
    </source>
</reference>
<dbReference type="AlphaFoldDB" id="A0A9E7H2W3"/>
<evidence type="ECO:0000256" key="7">
    <source>
        <dbReference type="ARBA" id="ARBA00024343"/>
    </source>
</evidence>
<feature type="region of interest" description="Disordered" evidence="8">
    <location>
        <begin position="1"/>
        <end position="42"/>
    </location>
</feature>
<evidence type="ECO:0000256" key="3">
    <source>
        <dbReference type="ARBA" id="ARBA00023125"/>
    </source>
</evidence>
<feature type="domain" description="AP2/ERF" evidence="9">
    <location>
        <begin position="49"/>
        <end position="106"/>
    </location>
</feature>
<dbReference type="Pfam" id="PF00847">
    <property type="entry name" value="AP2"/>
    <property type="match status" value="1"/>
</dbReference>
<keyword evidence="3" id="KW-0238">DNA-binding</keyword>
<keyword evidence="2" id="KW-0805">Transcription regulation</keyword>
<evidence type="ECO:0000313" key="11">
    <source>
        <dbReference type="Proteomes" id="UP001055439"/>
    </source>
</evidence>
<dbReference type="SUPFAM" id="SSF54171">
    <property type="entry name" value="DNA-binding domain"/>
    <property type="match status" value="1"/>
</dbReference>
<evidence type="ECO:0000256" key="2">
    <source>
        <dbReference type="ARBA" id="ARBA00023015"/>
    </source>
</evidence>
<dbReference type="SMART" id="SM00380">
    <property type="entry name" value="AP2"/>
    <property type="match status" value="1"/>
</dbReference>
<dbReference type="OrthoDB" id="676764at2759"/>
<dbReference type="InterPro" id="IPR036955">
    <property type="entry name" value="AP2/ERF_dom_sf"/>
</dbReference>
<keyword evidence="5" id="KW-0804">Transcription</keyword>
<keyword evidence="4" id="KW-0010">Activator</keyword>
<dbReference type="Gene3D" id="3.30.730.10">
    <property type="entry name" value="AP2/ERF domain"/>
    <property type="match status" value="1"/>
</dbReference>
<gene>
    <name evidence="10" type="ORF">MUK42_25630</name>
</gene>
<accession>A0A9E7H2W3</accession>
<keyword evidence="11" id="KW-1185">Reference proteome</keyword>
<dbReference type="EMBL" id="CP097510">
    <property type="protein sequence ID" value="URE22587.1"/>
    <property type="molecule type" value="Genomic_DNA"/>
</dbReference>